<accession>A0A4P7C1T1</accession>
<evidence type="ECO:0000313" key="2">
    <source>
        <dbReference type="EMBL" id="QBQ55590.1"/>
    </source>
</evidence>
<reference evidence="2 3" key="1">
    <citation type="submission" date="2019-03" db="EMBL/GenBank/DDBJ databases">
        <title>The genome sequence of Nitrosococcus wardiae strain D1FHST reveals the archetypal metabolic capacity of ammonia-oxidizing Gammaproteobacteria.</title>
        <authorList>
            <person name="Wang L."/>
            <person name="Lim C.K."/>
            <person name="Hanson T.E."/>
            <person name="Dang H."/>
            <person name="Klotz M.G."/>
        </authorList>
    </citation>
    <scope>NUCLEOTIDE SEQUENCE [LARGE SCALE GENOMIC DNA]</scope>
    <source>
        <strain evidence="2 3">D1FHS</strain>
    </source>
</reference>
<feature type="transmembrane region" description="Helical" evidence="1">
    <location>
        <begin position="62"/>
        <end position="80"/>
    </location>
</feature>
<dbReference type="RefSeq" id="WP_134358847.1">
    <property type="nucleotide sequence ID" value="NZ_CP038033.1"/>
</dbReference>
<dbReference type="OrthoDB" id="8775484at2"/>
<evidence type="ECO:0000313" key="3">
    <source>
        <dbReference type="Proteomes" id="UP000294325"/>
    </source>
</evidence>
<keyword evidence="3" id="KW-1185">Reference proteome</keyword>
<organism evidence="2 3">
    <name type="scientific">Nitrosococcus wardiae</name>
    <dbReference type="NCBI Taxonomy" id="1814290"/>
    <lineage>
        <taxon>Bacteria</taxon>
        <taxon>Pseudomonadati</taxon>
        <taxon>Pseudomonadota</taxon>
        <taxon>Gammaproteobacteria</taxon>
        <taxon>Chromatiales</taxon>
        <taxon>Chromatiaceae</taxon>
        <taxon>Nitrosococcus</taxon>
    </lineage>
</organism>
<feature type="transmembrane region" description="Helical" evidence="1">
    <location>
        <begin position="86"/>
        <end position="106"/>
    </location>
</feature>
<dbReference type="AlphaFoldDB" id="A0A4P7C1T1"/>
<dbReference type="EMBL" id="CP038033">
    <property type="protein sequence ID" value="QBQ55590.1"/>
    <property type="molecule type" value="Genomic_DNA"/>
</dbReference>
<proteinExistence type="predicted"/>
<protein>
    <submittedName>
        <fullName evidence="2">DUF1269 domain-containing protein</fullName>
    </submittedName>
</protein>
<dbReference type="Proteomes" id="UP000294325">
    <property type="component" value="Chromosome"/>
</dbReference>
<keyword evidence="1" id="KW-0472">Membrane</keyword>
<keyword evidence="1" id="KW-1133">Transmembrane helix</keyword>
<dbReference type="KEGG" id="nwr:E3U44_14530"/>
<sequence>MRRLYFLIPDVKNARKIVNELLLARVEERHIHILAKEGIPLEDLPEAGLMQKSDFIPALERGVAVGGATGVLAGLVAVTFPPAEIILGGGAILAMSLAGAGFGAWFSSMIGSDAPNSQIKQFEKAIEQGELLMMVDVPKARVDEIDELVKKHHPEAEISGTEPTIPAFP</sequence>
<evidence type="ECO:0000256" key="1">
    <source>
        <dbReference type="SAM" id="Phobius"/>
    </source>
</evidence>
<gene>
    <name evidence="2" type="ORF">E3U44_14530</name>
</gene>
<keyword evidence="1" id="KW-0812">Transmembrane</keyword>
<name>A0A4P7C1T1_9GAMM</name>